<dbReference type="CDD" id="cd07816">
    <property type="entry name" value="Bet_v1-like"/>
    <property type="match status" value="1"/>
</dbReference>
<dbReference type="PANTHER" id="PTHR31338">
    <property type="entry name" value="POLYKETIDE CYCLASE/DEHYDRASE AND LIPID TRANSPORT SUPERFAMILY PROTEIN"/>
    <property type="match status" value="1"/>
</dbReference>
<dbReference type="Gene3D" id="3.30.530.20">
    <property type="match status" value="1"/>
</dbReference>
<name>Q5ZF57_PLAMJ</name>
<dbReference type="InterPro" id="IPR052006">
    <property type="entry name" value="MLP-like"/>
</dbReference>
<comment type="similarity">
    <text evidence="1">Belongs to the MLP family.</text>
</comment>
<proteinExistence type="evidence at transcript level"/>
<evidence type="ECO:0000313" key="3">
    <source>
        <dbReference type="EMBL" id="CAH59440.1"/>
    </source>
</evidence>
<organism evidence="3">
    <name type="scientific">Plantago major</name>
    <name type="common">Common plantain</name>
    <dbReference type="NCBI Taxonomy" id="29818"/>
    <lineage>
        <taxon>Eukaryota</taxon>
        <taxon>Viridiplantae</taxon>
        <taxon>Streptophyta</taxon>
        <taxon>Embryophyta</taxon>
        <taxon>Tracheophyta</taxon>
        <taxon>Spermatophyta</taxon>
        <taxon>Magnoliopsida</taxon>
        <taxon>eudicotyledons</taxon>
        <taxon>Gunneridae</taxon>
        <taxon>Pentapetalae</taxon>
        <taxon>asterids</taxon>
        <taxon>lamiids</taxon>
        <taxon>Lamiales</taxon>
        <taxon>Plantaginaceae</taxon>
        <taxon>Plantagineae</taxon>
        <taxon>Plantago</taxon>
    </lineage>
</organism>
<reference evidence="3" key="1">
    <citation type="journal article" date="2006" name="Plant Physiol.">
        <title>Common plantain. A collection of expressed sequence tags from vascular tissue and a simple and efficient transformation method.</title>
        <authorList>
            <person name="Pommerrenig B."/>
            <person name="Barth I."/>
            <person name="Niedermeier M."/>
            <person name="Kopp S."/>
            <person name="Schmid J."/>
            <person name="Dwyer R.A."/>
            <person name="McNair R.J."/>
            <person name="Klebl F."/>
            <person name="Sauer N."/>
        </authorList>
    </citation>
    <scope>NUCLEOTIDE SEQUENCE</scope>
</reference>
<evidence type="ECO:0000256" key="1">
    <source>
        <dbReference type="ARBA" id="ARBA00038242"/>
    </source>
</evidence>
<sequence length="146" mass="16143">MAQIAKVEALVQTKCCSTKVYDLMKNNLAKLVDILPAQFKSVELLGGEEGCAGHVKLVKYDLGGPKTVKLRFEVIDDAKKSMEIVAFEGDVMQLYKSFKTTITAVDGNTVKWSIEFEKANELAPAPDHYILLATQVTKMLDAYLVI</sequence>
<dbReference type="SUPFAM" id="SSF55961">
    <property type="entry name" value="Bet v1-like"/>
    <property type="match status" value="1"/>
</dbReference>
<dbReference type="InterPro" id="IPR023393">
    <property type="entry name" value="START-like_dom_sf"/>
</dbReference>
<protein>
    <submittedName>
        <fullName evidence="3">Major latex-like protein 1</fullName>
    </submittedName>
</protein>
<dbReference type="Pfam" id="PF00407">
    <property type="entry name" value="Bet_v_1"/>
    <property type="match status" value="1"/>
</dbReference>
<dbReference type="InterPro" id="IPR000916">
    <property type="entry name" value="Bet_v_I/MLP"/>
</dbReference>
<accession>Q5ZF57</accession>
<feature type="domain" description="Bet v I/Major latex protein" evidence="2">
    <location>
        <begin position="2"/>
        <end position="145"/>
    </location>
</feature>
<dbReference type="SMART" id="SM01037">
    <property type="entry name" value="Bet_v_1"/>
    <property type="match status" value="1"/>
</dbReference>
<gene>
    <name evidence="3" type="primary">mlp1</name>
</gene>
<dbReference type="GO" id="GO:0006952">
    <property type="term" value="P:defense response"/>
    <property type="evidence" value="ECO:0007669"/>
    <property type="project" value="InterPro"/>
</dbReference>
<dbReference type="EMBL" id="AJ844012">
    <property type="protein sequence ID" value="CAH59440.1"/>
    <property type="molecule type" value="mRNA"/>
</dbReference>
<dbReference type="AlphaFoldDB" id="Q5ZF57"/>
<evidence type="ECO:0000259" key="2">
    <source>
        <dbReference type="SMART" id="SM01037"/>
    </source>
</evidence>
<dbReference type="PANTHER" id="PTHR31338:SF16">
    <property type="entry name" value="POLYKETIDE CYCLASE_DEHYDRASE AND LIPID TRANSPORT SUPERFAMILY PROTEIN"/>
    <property type="match status" value="1"/>
</dbReference>